<dbReference type="InterPro" id="IPR029787">
    <property type="entry name" value="Nucleotide_cyclase"/>
</dbReference>
<dbReference type="SUPFAM" id="SSF141868">
    <property type="entry name" value="EAL domain-like"/>
    <property type="match status" value="1"/>
</dbReference>
<dbReference type="NCBIfam" id="TIGR00229">
    <property type="entry name" value="sensory_box"/>
    <property type="match status" value="1"/>
</dbReference>
<dbReference type="InterPro" id="IPR035919">
    <property type="entry name" value="EAL_sf"/>
</dbReference>
<dbReference type="SMART" id="SM00086">
    <property type="entry name" value="PAC"/>
    <property type="match status" value="1"/>
</dbReference>
<dbReference type="SUPFAM" id="SSF55073">
    <property type="entry name" value="Nucleotide cyclase"/>
    <property type="match status" value="1"/>
</dbReference>
<dbReference type="Pfam" id="PF00990">
    <property type="entry name" value="GGDEF"/>
    <property type="match status" value="1"/>
</dbReference>
<proteinExistence type="predicted"/>
<dbReference type="OrthoDB" id="23692at2"/>
<dbReference type="InterPro" id="IPR000014">
    <property type="entry name" value="PAS"/>
</dbReference>
<reference evidence="5 6" key="1">
    <citation type="submission" date="2019-07" db="EMBL/GenBank/DDBJ databases">
        <title>Lentzea xizangensis sp. nov., isolated from Qinghai-Tibetan Plateau Soils.</title>
        <authorList>
            <person name="Huang J."/>
        </authorList>
    </citation>
    <scope>NUCLEOTIDE SEQUENCE [LARGE SCALE GENOMIC DNA]</scope>
    <source>
        <strain evidence="5 6">FXJ1.1311</strain>
    </source>
</reference>
<dbReference type="AlphaFoldDB" id="A0A563F271"/>
<feature type="domain" description="GGDEF" evidence="4">
    <location>
        <begin position="332"/>
        <end position="465"/>
    </location>
</feature>
<dbReference type="InterPro" id="IPR035965">
    <property type="entry name" value="PAS-like_dom_sf"/>
</dbReference>
<dbReference type="EMBL" id="VOBR01000001">
    <property type="protein sequence ID" value="TWP54019.1"/>
    <property type="molecule type" value="Genomic_DNA"/>
</dbReference>
<name>A0A563F271_9PSEU</name>
<dbReference type="PROSITE" id="PS50887">
    <property type="entry name" value="GGDEF"/>
    <property type="match status" value="1"/>
</dbReference>
<sequence>MNWISEFSLLGFTRGGIVGVRDVSWLARSWADALAATGCTTVCGVEFEPTLRKLVDDLHAALWAEVFSVSPAYEVGRFLAEHNVGTTSALETTVSLLGRLLPMLPAGGSGFALSVQDHDHVNGVALDVEVATRVDLLQGAIAAGYVSRSHSESNGSGHSRPTDAEVDVSGGLYEKWFRSVFRSAGIGMSIASLDGKFVEVNQAAADLLGYTVDELCSLSWAELLDDNTASSSIAAYRALLEGDVRYIRMEQQYRRKDGALIWTNLTASLIRDDAGAPILTVAMVEDITEARLLREELRHQASHDPLTGLPNRTLFFDRLSEVLRRSDGLPDAHVGVCYLDLDRFKTVNDTLGHSVGDEVLVAVADRLRAEVGGAGTTIARMGGDEFVILVEGVAGVGPVAVANSALEALASPVNVGENSFSVSASIGVVERPSAGCTPQDLMAAADMTLYWAKSDGGGKYEVFDPERSAREAARIELAADLPEALRRAEFRLEYQPLVDLRDSRLLGVEALVRWHHPRLGLVPPGDFISLAEETGAIVQLGLWVLAEACAQAAAWAEQFPDAGNGSGLFVSVNLAARQIRDSALVDDVEAVLERTCLSASLLQLELTENEIMDTAGKPLRVLEELAELGIKIAIDDFGTGYSNLSYLRCLPVTSIKVDKSFVDGLGGAEGLEETLIQEKIFGTIVSLAHALNLMVTAEGVETEVQAANVRRLGCDAGQGWLFSRPCAAERITQLLAAQTSFFPVG</sequence>
<dbReference type="RefSeq" id="WP_146348802.1">
    <property type="nucleotide sequence ID" value="NZ_VOBR01000001.1"/>
</dbReference>
<dbReference type="CDD" id="cd01949">
    <property type="entry name" value="GGDEF"/>
    <property type="match status" value="1"/>
</dbReference>
<organism evidence="5 6">
    <name type="scientific">Lentzea tibetensis</name>
    <dbReference type="NCBI Taxonomy" id="2591470"/>
    <lineage>
        <taxon>Bacteria</taxon>
        <taxon>Bacillati</taxon>
        <taxon>Actinomycetota</taxon>
        <taxon>Actinomycetes</taxon>
        <taxon>Pseudonocardiales</taxon>
        <taxon>Pseudonocardiaceae</taxon>
        <taxon>Lentzea</taxon>
    </lineage>
</organism>
<dbReference type="InterPro" id="IPR001610">
    <property type="entry name" value="PAC"/>
</dbReference>
<dbReference type="Gene3D" id="3.30.450.20">
    <property type="entry name" value="PAS domain"/>
    <property type="match status" value="1"/>
</dbReference>
<dbReference type="InterPro" id="IPR001633">
    <property type="entry name" value="EAL_dom"/>
</dbReference>
<dbReference type="InterPro" id="IPR043128">
    <property type="entry name" value="Rev_trsase/Diguanyl_cyclase"/>
</dbReference>
<dbReference type="PROSITE" id="PS50113">
    <property type="entry name" value="PAC"/>
    <property type="match status" value="1"/>
</dbReference>
<evidence type="ECO:0000259" key="1">
    <source>
        <dbReference type="PROSITE" id="PS50112"/>
    </source>
</evidence>
<dbReference type="InterPro" id="IPR052155">
    <property type="entry name" value="Biofilm_reg_signaling"/>
</dbReference>
<dbReference type="PANTHER" id="PTHR44757:SF2">
    <property type="entry name" value="BIOFILM ARCHITECTURE MAINTENANCE PROTEIN MBAA"/>
    <property type="match status" value="1"/>
</dbReference>
<gene>
    <name evidence="5" type="ORF">FKR81_00140</name>
</gene>
<dbReference type="InterPro" id="IPR013656">
    <property type="entry name" value="PAS_4"/>
</dbReference>
<evidence type="ECO:0000313" key="6">
    <source>
        <dbReference type="Proteomes" id="UP000316639"/>
    </source>
</evidence>
<dbReference type="CDD" id="cd01948">
    <property type="entry name" value="EAL"/>
    <property type="match status" value="1"/>
</dbReference>
<dbReference type="SMART" id="SM00052">
    <property type="entry name" value="EAL"/>
    <property type="match status" value="1"/>
</dbReference>
<dbReference type="Gene3D" id="3.30.70.270">
    <property type="match status" value="1"/>
</dbReference>
<feature type="domain" description="PAC" evidence="2">
    <location>
        <begin position="247"/>
        <end position="299"/>
    </location>
</feature>
<dbReference type="SMART" id="SM00091">
    <property type="entry name" value="PAS"/>
    <property type="match status" value="1"/>
</dbReference>
<feature type="domain" description="EAL" evidence="3">
    <location>
        <begin position="474"/>
        <end position="739"/>
    </location>
</feature>
<evidence type="ECO:0000259" key="4">
    <source>
        <dbReference type="PROSITE" id="PS50887"/>
    </source>
</evidence>
<dbReference type="CDD" id="cd00130">
    <property type="entry name" value="PAS"/>
    <property type="match status" value="1"/>
</dbReference>
<dbReference type="PROSITE" id="PS50883">
    <property type="entry name" value="EAL"/>
    <property type="match status" value="1"/>
</dbReference>
<accession>A0A563F271</accession>
<comment type="caution">
    <text evidence="5">The sequence shown here is derived from an EMBL/GenBank/DDBJ whole genome shotgun (WGS) entry which is preliminary data.</text>
</comment>
<dbReference type="PANTHER" id="PTHR44757">
    <property type="entry name" value="DIGUANYLATE CYCLASE DGCP"/>
    <property type="match status" value="1"/>
</dbReference>
<evidence type="ECO:0000259" key="2">
    <source>
        <dbReference type="PROSITE" id="PS50113"/>
    </source>
</evidence>
<dbReference type="Gene3D" id="3.20.20.450">
    <property type="entry name" value="EAL domain"/>
    <property type="match status" value="1"/>
</dbReference>
<dbReference type="NCBIfam" id="TIGR00254">
    <property type="entry name" value="GGDEF"/>
    <property type="match status" value="1"/>
</dbReference>
<dbReference type="InterPro" id="IPR000160">
    <property type="entry name" value="GGDEF_dom"/>
</dbReference>
<protein>
    <submittedName>
        <fullName evidence="5">EAL domain-containing protein</fullName>
    </submittedName>
</protein>
<dbReference type="InterPro" id="IPR000700">
    <property type="entry name" value="PAS-assoc_C"/>
</dbReference>
<feature type="domain" description="PAS" evidence="1">
    <location>
        <begin position="173"/>
        <end position="243"/>
    </location>
</feature>
<evidence type="ECO:0000313" key="5">
    <source>
        <dbReference type="EMBL" id="TWP54019.1"/>
    </source>
</evidence>
<dbReference type="SMART" id="SM00267">
    <property type="entry name" value="GGDEF"/>
    <property type="match status" value="1"/>
</dbReference>
<dbReference type="Proteomes" id="UP000316639">
    <property type="component" value="Unassembled WGS sequence"/>
</dbReference>
<dbReference type="SUPFAM" id="SSF55785">
    <property type="entry name" value="PYP-like sensor domain (PAS domain)"/>
    <property type="match status" value="1"/>
</dbReference>
<dbReference type="PROSITE" id="PS50112">
    <property type="entry name" value="PAS"/>
    <property type="match status" value="1"/>
</dbReference>
<evidence type="ECO:0000259" key="3">
    <source>
        <dbReference type="PROSITE" id="PS50883"/>
    </source>
</evidence>
<dbReference type="Pfam" id="PF00563">
    <property type="entry name" value="EAL"/>
    <property type="match status" value="1"/>
</dbReference>
<dbReference type="Pfam" id="PF08448">
    <property type="entry name" value="PAS_4"/>
    <property type="match status" value="1"/>
</dbReference>
<keyword evidence="6" id="KW-1185">Reference proteome</keyword>